<evidence type="ECO:0000256" key="1">
    <source>
        <dbReference type="SAM" id="MobiDB-lite"/>
    </source>
</evidence>
<keyword evidence="3" id="KW-1185">Reference proteome</keyword>
<proteinExistence type="predicted"/>
<accession>A0AAX6G483</accession>
<gene>
    <name evidence="2" type="ORF">M6B38_383450</name>
</gene>
<name>A0AAX6G483_IRIPA</name>
<comment type="caution">
    <text evidence="2">The sequence shown here is derived from an EMBL/GenBank/DDBJ whole genome shotgun (WGS) entry which is preliminary data.</text>
</comment>
<dbReference type="GO" id="GO:0003677">
    <property type="term" value="F:DNA binding"/>
    <property type="evidence" value="ECO:0007669"/>
    <property type="project" value="UniProtKB-KW"/>
</dbReference>
<feature type="region of interest" description="Disordered" evidence="1">
    <location>
        <begin position="1"/>
        <end position="36"/>
    </location>
</feature>
<keyword evidence="2" id="KW-0371">Homeobox</keyword>
<keyword evidence="2" id="KW-0238">DNA-binding</keyword>
<evidence type="ECO:0000313" key="3">
    <source>
        <dbReference type="Proteomes" id="UP001140949"/>
    </source>
</evidence>
<organism evidence="2 3">
    <name type="scientific">Iris pallida</name>
    <name type="common">Sweet iris</name>
    <dbReference type="NCBI Taxonomy" id="29817"/>
    <lineage>
        <taxon>Eukaryota</taxon>
        <taxon>Viridiplantae</taxon>
        <taxon>Streptophyta</taxon>
        <taxon>Embryophyta</taxon>
        <taxon>Tracheophyta</taxon>
        <taxon>Spermatophyta</taxon>
        <taxon>Magnoliopsida</taxon>
        <taxon>Liliopsida</taxon>
        <taxon>Asparagales</taxon>
        <taxon>Iridaceae</taxon>
        <taxon>Iridoideae</taxon>
        <taxon>Irideae</taxon>
        <taxon>Iris</taxon>
    </lineage>
</organism>
<dbReference type="AlphaFoldDB" id="A0AAX6G483"/>
<sequence>MSCFLKETYGKSSSDSSEDEDWLESADMSTPKKGKRMTLEKGLMCCPRQMLGTLRIKGVPEVMHIIL</sequence>
<reference evidence="2" key="2">
    <citation type="submission" date="2023-04" db="EMBL/GenBank/DDBJ databases">
        <authorList>
            <person name="Bruccoleri R.E."/>
            <person name="Oakeley E.J."/>
            <person name="Faust A.-M."/>
            <person name="Dessus-Babus S."/>
            <person name="Altorfer M."/>
            <person name="Burckhardt D."/>
            <person name="Oertli M."/>
            <person name="Naumann U."/>
            <person name="Petersen F."/>
            <person name="Wong J."/>
        </authorList>
    </citation>
    <scope>NUCLEOTIDE SEQUENCE</scope>
    <source>
        <strain evidence="2">GSM-AAB239-AS_SAM_17_03QT</strain>
        <tissue evidence="2">Leaf</tissue>
    </source>
</reference>
<protein>
    <submittedName>
        <fullName evidence="2">Homeobox protein HOX1A-like</fullName>
    </submittedName>
</protein>
<dbReference type="Proteomes" id="UP001140949">
    <property type="component" value="Unassembled WGS sequence"/>
</dbReference>
<reference evidence="2" key="1">
    <citation type="journal article" date="2023" name="GigaByte">
        <title>Genome assembly of the bearded iris, Iris pallida Lam.</title>
        <authorList>
            <person name="Bruccoleri R.E."/>
            <person name="Oakeley E.J."/>
            <person name="Faust A.M.E."/>
            <person name="Altorfer M."/>
            <person name="Dessus-Babus S."/>
            <person name="Burckhardt D."/>
            <person name="Oertli M."/>
            <person name="Naumann U."/>
            <person name="Petersen F."/>
            <person name="Wong J."/>
        </authorList>
    </citation>
    <scope>NUCLEOTIDE SEQUENCE</scope>
    <source>
        <strain evidence="2">GSM-AAB239-AS_SAM_17_03QT</strain>
    </source>
</reference>
<dbReference type="EMBL" id="JANAVB010022718">
    <property type="protein sequence ID" value="KAJ6823546.1"/>
    <property type="molecule type" value="Genomic_DNA"/>
</dbReference>
<evidence type="ECO:0000313" key="2">
    <source>
        <dbReference type="EMBL" id="KAJ6823546.1"/>
    </source>
</evidence>